<reference evidence="2" key="1">
    <citation type="submission" date="2016-02" db="EMBL/GenBank/DDBJ databases">
        <title>Paenibacillus sp. LPB0068, isolated from Crassostrea gigas.</title>
        <authorList>
            <person name="Shin S.-K."/>
            <person name="Yi H."/>
        </authorList>
    </citation>
    <scope>NUCLEOTIDE SEQUENCE [LARGE SCALE GENOMIC DNA]</scope>
    <source>
        <strain evidence="2">KCTC 23969</strain>
    </source>
</reference>
<comment type="caution">
    <text evidence="1">The sequence shown here is derived from an EMBL/GenBank/DDBJ whole genome shotgun (WGS) entry which is preliminary data.</text>
</comment>
<name>A0A1B8TNK5_9FLAO</name>
<proteinExistence type="predicted"/>
<sequence length="70" mass="8090">MLWLLTVILCSKIKSQNEIKNVIELSLYTKIRVVTNVKFQKTQGFTVINHPVLRTDLNKTERDLVFGEGN</sequence>
<dbReference type="KEGG" id="prn:BW723_10370"/>
<keyword evidence="2" id="KW-1185">Reference proteome</keyword>
<evidence type="ECO:0000313" key="1">
    <source>
        <dbReference type="EMBL" id="OBY61240.1"/>
    </source>
</evidence>
<dbReference type="EMBL" id="LSFL01000044">
    <property type="protein sequence ID" value="OBY61240.1"/>
    <property type="molecule type" value="Genomic_DNA"/>
</dbReference>
<protein>
    <submittedName>
        <fullName evidence="1">Uncharacterized protein</fullName>
    </submittedName>
</protein>
<gene>
    <name evidence="1" type="ORF">LPB301_17385</name>
</gene>
<accession>A0A1B8TNK5</accession>
<organism evidence="1 2">
    <name type="scientific">Polaribacter reichenbachii</name>
    <dbReference type="NCBI Taxonomy" id="996801"/>
    <lineage>
        <taxon>Bacteria</taxon>
        <taxon>Pseudomonadati</taxon>
        <taxon>Bacteroidota</taxon>
        <taxon>Flavobacteriia</taxon>
        <taxon>Flavobacteriales</taxon>
        <taxon>Flavobacteriaceae</taxon>
    </lineage>
</organism>
<dbReference type="AlphaFoldDB" id="A0A1B8TNK5"/>
<dbReference type="Proteomes" id="UP000092612">
    <property type="component" value="Unassembled WGS sequence"/>
</dbReference>
<evidence type="ECO:0000313" key="2">
    <source>
        <dbReference type="Proteomes" id="UP000092612"/>
    </source>
</evidence>